<accession>A0A5M9JUU0</accession>
<feature type="region of interest" description="Disordered" evidence="1">
    <location>
        <begin position="141"/>
        <end position="251"/>
    </location>
</feature>
<evidence type="ECO:0000313" key="2">
    <source>
        <dbReference type="EMBL" id="KAA8572447.1"/>
    </source>
</evidence>
<dbReference type="OrthoDB" id="3550258at2759"/>
<dbReference type="VEuPathDB" id="FungiDB:MFRU_003g03320"/>
<dbReference type="Proteomes" id="UP000322873">
    <property type="component" value="Unassembled WGS sequence"/>
</dbReference>
<feature type="compositionally biased region" description="Basic residues" evidence="1">
    <location>
        <begin position="216"/>
        <end position="225"/>
    </location>
</feature>
<sequence>MCKRQWAGFTDCNDIRTTEHRCPRNPIDKPVEYCDNRQVDQETRKSCEAFGILLHPDPPIAIFPGRCDEWVGSADDDKKWEASGKHGLRITKPTWIMCSNDWHDAVGILDRDRWFALWEDIEEQKSSRRMQCTWQDQATAPTTVATKNLQNGISNNGSIPGPRKPSKNKRIASTRVDIDGSPLNSASKDATSKRSTAGGRKSKVRTPSDDCLVEHSRKKKSRKIKSSNTVIKDLKGEENKEEPTEINDEKY</sequence>
<reference evidence="2 3" key="1">
    <citation type="submission" date="2019-06" db="EMBL/GenBank/DDBJ databases">
        <title>Genome Sequence of the Brown Rot Fungal Pathogen Monilinia fructicola.</title>
        <authorList>
            <person name="De Miccolis Angelini R.M."/>
            <person name="Landi L."/>
            <person name="Abate D."/>
            <person name="Pollastro S."/>
            <person name="Romanazzi G."/>
            <person name="Faretra F."/>
        </authorList>
    </citation>
    <scope>NUCLEOTIDE SEQUENCE [LARGE SCALE GENOMIC DNA]</scope>
    <source>
        <strain evidence="2 3">Mfrc123</strain>
    </source>
</reference>
<organism evidence="2 3">
    <name type="scientific">Monilinia fructicola</name>
    <name type="common">Brown rot fungus</name>
    <name type="synonym">Ciboria fructicola</name>
    <dbReference type="NCBI Taxonomy" id="38448"/>
    <lineage>
        <taxon>Eukaryota</taxon>
        <taxon>Fungi</taxon>
        <taxon>Dikarya</taxon>
        <taxon>Ascomycota</taxon>
        <taxon>Pezizomycotina</taxon>
        <taxon>Leotiomycetes</taxon>
        <taxon>Helotiales</taxon>
        <taxon>Sclerotiniaceae</taxon>
        <taxon>Monilinia</taxon>
    </lineage>
</organism>
<feature type="compositionally biased region" description="Basic and acidic residues" evidence="1">
    <location>
        <begin position="206"/>
        <end position="215"/>
    </location>
</feature>
<dbReference type="EMBL" id="VICG01000004">
    <property type="protein sequence ID" value="KAA8572447.1"/>
    <property type="molecule type" value="Genomic_DNA"/>
</dbReference>
<protein>
    <submittedName>
        <fullName evidence="2">Uncharacterized protein</fullName>
    </submittedName>
</protein>
<feature type="compositionally biased region" description="Polar residues" evidence="1">
    <location>
        <begin position="182"/>
        <end position="195"/>
    </location>
</feature>
<evidence type="ECO:0000313" key="3">
    <source>
        <dbReference type="Proteomes" id="UP000322873"/>
    </source>
</evidence>
<dbReference type="AlphaFoldDB" id="A0A5M9JUU0"/>
<keyword evidence="3" id="KW-1185">Reference proteome</keyword>
<gene>
    <name evidence="2" type="ORF">EYC84_003067</name>
</gene>
<evidence type="ECO:0000256" key="1">
    <source>
        <dbReference type="SAM" id="MobiDB-lite"/>
    </source>
</evidence>
<feature type="compositionally biased region" description="Basic and acidic residues" evidence="1">
    <location>
        <begin position="232"/>
        <end position="251"/>
    </location>
</feature>
<proteinExistence type="predicted"/>
<feature type="compositionally biased region" description="Polar residues" evidence="1">
    <location>
        <begin position="141"/>
        <end position="158"/>
    </location>
</feature>
<name>A0A5M9JUU0_MONFR</name>
<comment type="caution">
    <text evidence="2">The sequence shown here is derived from an EMBL/GenBank/DDBJ whole genome shotgun (WGS) entry which is preliminary data.</text>
</comment>